<evidence type="ECO:0000259" key="1">
    <source>
        <dbReference type="PROSITE" id="PS50213"/>
    </source>
</evidence>
<keyword evidence="3" id="KW-1185">Reference proteome</keyword>
<evidence type="ECO:0000313" key="3">
    <source>
        <dbReference type="Proteomes" id="UP000627292"/>
    </source>
</evidence>
<sequence>MPGCKKGYDKYWSNENPKTGFIYDKVKADTSFSIFAAGLERAGLVKFVNVTGLYTVFAPTNTAFRQFFQAKAYSTIADVPVDDLFAMLSYHIANNMWYYYDFSTRFATTQKTAYITRNNKFLNIDVSVADRFTVNGIAVIKSLQDMDAENGVIHGIGEVLIPLPNAEQVLSKDAALAGNVFYQLMQNLASKQYDRFNSYDADRDGKIDSVFYTTYPLLQNVNTSLEYIPNSAPESQGGDPVFTTFLIPDNTVMNTLLAPVLPGFENDIKKLPRLYVQALLESYFIKDSIILSDELMARPRALMAINGELVPALTADKLVLADKRASNGVVHVLNTTFPVPDKLKSAIGTIMTNPEFTDFVEAIQSANLTVAYTATSKAATFLAPTNAAFEAAGINVRKKTLNGVQLTDAQFINIVKQHVISSNLARTALTGSKNTDYASNPLVFTTANNVVSVKSGSGITAEVGTEYRGATGVTNGYVYRVEQVLMPASY</sequence>
<dbReference type="PROSITE" id="PS50213">
    <property type="entry name" value="FAS1"/>
    <property type="match status" value="2"/>
</dbReference>
<dbReference type="Gene3D" id="2.30.180.10">
    <property type="entry name" value="FAS1 domain"/>
    <property type="match status" value="2"/>
</dbReference>
<dbReference type="PANTHER" id="PTHR10900">
    <property type="entry name" value="PERIOSTIN-RELATED"/>
    <property type="match status" value="1"/>
</dbReference>
<dbReference type="EMBL" id="BMIB01000001">
    <property type="protein sequence ID" value="GGH61644.1"/>
    <property type="molecule type" value="Genomic_DNA"/>
</dbReference>
<dbReference type="SUPFAM" id="SSF82153">
    <property type="entry name" value="FAS1 domain"/>
    <property type="match status" value="3"/>
</dbReference>
<accession>A0A917MSY6</accession>
<dbReference type="PANTHER" id="PTHR10900:SF77">
    <property type="entry name" value="FI19380P1"/>
    <property type="match status" value="1"/>
</dbReference>
<reference evidence="2" key="2">
    <citation type="submission" date="2020-09" db="EMBL/GenBank/DDBJ databases">
        <authorList>
            <person name="Sun Q."/>
            <person name="Zhou Y."/>
        </authorList>
    </citation>
    <scope>NUCLEOTIDE SEQUENCE</scope>
    <source>
        <strain evidence="2">CGMCC 1.15290</strain>
    </source>
</reference>
<comment type="caution">
    <text evidence="2">The sequence shown here is derived from an EMBL/GenBank/DDBJ whole genome shotgun (WGS) entry which is preliminary data.</text>
</comment>
<evidence type="ECO:0000313" key="2">
    <source>
        <dbReference type="EMBL" id="GGH61644.1"/>
    </source>
</evidence>
<gene>
    <name evidence="2" type="ORF">GCM10011379_10830</name>
</gene>
<feature type="domain" description="FAS1" evidence="1">
    <location>
        <begin position="343"/>
        <end position="485"/>
    </location>
</feature>
<dbReference type="SMART" id="SM00554">
    <property type="entry name" value="FAS1"/>
    <property type="match status" value="3"/>
</dbReference>
<name>A0A917MSY6_9BACT</name>
<reference evidence="2" key="1">
    <citation type="journal article" date="2014" name="Int. J. Syst. Evol. Microbiol.">
        <title>Complete genome sequence of Corynebacterium casei LMG S-19264T (=DSM 44701T), isolated from a smear-ripened cheese.</title>
        <authorList>
            <consortium name="US DOE Joint Genome Institute (JGI-PGF)"/>
            <person name="Walter F."/>
            <person name="Albersmeier A."/>
            <person name="Kalinowski J."/>
            <person name="Ruckert C."/>
        </authorList>
    </citation>
    <scope>NUCLEOTIDE SEQUENCE</scope>
    <source>
        <strain evidence="2">CGMCC 1.15290</strain>
    </source>
</reference>
<feature type="domain" description="FAS1" evidence="1">
    <location>
        <begin position="19"/>
        <end position="160"/>
    </location>
</feature>
<protein>
    <recommendedName>
        <fullName evidence="1">FAS1 domain-containing protein</fullName>
    </recommendedName>
</protein>
<dbReference type="InterPro" id="IPR050904">
    <property type="entry name" value="Adhesion/Biosynth-related"/>
</dbReference>
<dbReference type="AlphaFoldDB" id="A0A917MSY6"/>
<dbReference type="InterPro" id="IPR000782">
    <property type="entry name" value="FAS1_domain"/>
</dbReference>
<dbReference type="Proteomes" id="UP000627292">
    <property type="component" value="Unassembled WGS sequence"/>
</dbReference>
<dbReference type="InterPro" id="IPR036378">
    <property type="entry name" value="FAS1_dom_sf"/>
</dbReference>
<organism evidence="2 3">
    <name type="scientific">Filimonas zeae</name>
    <dbReference type="NCBI Taxonomy" id="1737353"/>
    <lineage>
        <taxon>Bacteria</taxon>
        <taxon>Pseudomonadati</taxon>
        <taxon>Bacteroidota</taxon>
        <taxon>Chitinophagia</taxon>
        <taxon>Chitinophagales</taxon>
        <taxon>Chitinophagaceae</taxon>
        <taxon>Filimonas</taxon>
    </lineage>
</organism>
<dbReference type="Pfam" id="PF02469">
    <property type="entry name" value="Fasciclin"/>
    <property type="match status" value="2"/>
</dbReference>
<proteinExistence type="predicted"/>